<feature type="region of interest" description="Disordered" evidence="2">
    <location>
        <begin position="47"/>
        <end position="74"/>
    </location>
</feature>
<feature type="compositionally biased region" description="Polar residues" evidence="2">
    <location>
        <begin position="225"/>
        <end position="234"/>
    </location>
</feature>
<dbReference type="Proteomes" id="UP000007259">
    <property type="component" value="Chromosome 20"/>
</dbReference>
<feature type="compositionally biased region" description="Low complexity" evidence="2">
    <location>
        <begin position="263"/>
        <end position="284"/>
    </location>
</feature>
<sequence>MSRAREVSQRLTCYGGITLPNIPRIAPDEKSRQKYLSEYEKYEPELRRHHLGDAETTNTIGLKDVPPDFDRTVPSLLDPTAAEVEYERAREGKKAQALRKGHRGASARVAQAAGKESPTPTARKSISPQPSQIALADEEPQQKGTPSPLRPSTAAGTPTTAATATPAASEEGARLTPVGADGPRTSDAGVVEAAPAYMPRPPSERSHPKSAGATTPMSHPRARTAPSSKPQQDLTRIGKRTGTSPAASARAARPKSRPRAQPERATSPATAPTTPRRLRTPFAAHGPPTAESTARVLRVLLDPPPQYASSLHLDLSSFDLGWLRSGQAVPRHLTTIVNHFKDNGTSPKICINSPRSVIAFLENGATPKDWDLRGSHASAPALSTLGRATQEMAAVQAEVHEHRRAYVQAQRDTLHCTLQDSYSVLCARVPLNELVVWYRRLCEADMLADVALGEEQQSLATAVQQLQERQRQVFETNKIRMMRQIQQAKELQERQEASVQLKLQAEAEAGELRRQKALEEQERRRLQQARLEAHRAERQRREEAYKQQLQARLNKAEACNAERMAARERQLQAMQQRREEQEAERLRRLERSTAVLEEKFAAEEQKRREKAAKLEHLRLAREARLAEERRLLMEKQQRAAYVREEARLRSEEAEEAARREALQRQQYAEERLREFQARRHEEAAQRAVAVAAHHERSNEIRSQALAKEERFKATVEDKHRQSEEHHRERQSRQLTEFMWRREANWEEEEVKTYAVLQLQRLAEFNKLYTVVDLLEKRKAANAVMRHRELICEKVMRARDELRAGRDTLKQEIDRSSQETWR</sequence>
<dbReference type="EMBL" id="FR799573">
    <property type="protein sequence ID" value="CBZ26183.1"/>
    <property type="molecule type" value="Genomic_DNA"/>
</dbReference>
<dbReference type="OrthoDB" id="267746at2759"/>
<gene>
    <name evidence="3" type="ORF">LMXM_36_3300</name>
</gene>
<feature type="compositionally biased region" description="Basic residues" evidence="2">
    <location>
        <begin position="96"/>
        <end position="105"/>
    </location>
</feature>
<dbReference type="GeneID" id="13448294"/>
<dbReference type="VEuPathDB" id="TriTrypDB:LmxM.36.3300"/>
<name>E9ATA9_LEIMU</name>
<dbReference type="PhylomeDB" id="E9ATA9"/>
<evidence type="ECO:0000256" key="1">
    <source>
        <dbReference type="SAM" id="Coils"/>
    </source>
</evidence>
<feature type="compositionally biased region" description="Polar residues" evidence="2">
    <location>
        <begin position="118"/>
        <end position="132"/>
    </location>
</feature>
<reference evidence="3 4" key="1">
    <citation type="journal article" date="2011" name="Genome Res.">
        <title>Chromosome and gene copy number variation allow major structural change between species and strains of Leishmania.</title>
        <authorList>
            <person name="Rogers M.B."/>
            <person name="Hilley J.D."/>
            <person name="Dickens N.J."/>
            <person name="Wilkes J."/>
            <person name="Bates P.A."/>
            <person name="Depledge D.P."/>
            <person name="Harris D."/>
            <person name="Her Y."/>
            <person name="Herzyk P."/>
            <person name="Imamura H."/>
            <person name="Otto T.D."/>
            <person name="Sanders M."/>
            <person name="Seeger K."/>
            <person name="Dujardin J.C."/>
            <person name="Berriman M."/>
            <person name="Smith D.F."/>
            <person name="Hertz-Fowler C."/>
            <person name="Mottram J.C."/>
        </authorList>
    </citation>
    <scope>NUCLEOTIDE SEQUENCE [LARGE SCALE GENOMIC DNA]</scope>
    <source>
        <strain evidence="3 4">MHOM/GT/2001/U1103</strain>
    </source>
</reference>
<feature type="coiled-coil region" evidence="1">
    <location>
        <begin position="791"/>
        <end position="818"/>
    </location>
</feature>
<dbReference type="PANTHER" id="PTHR38019">
    <property type="entry name" value="KDA ANTIGEN P200, PUTATIVE-RELATED"/>
    <property type="match status" value="1"/>
</dbReference>
<evidence type="ECO:0000313" key="3">
    <source>
        <dbReference type="EMBL" id="CBZ26183.1"/>
    </source>
</evidence>
<accession>E9ATA9</accession>
<feature type="coiled-coil region" evidence="1">
    <location>
        <begin position="488"/>
        <end position="606"/>
    </location>
</feature>
<evidence type="ECO:0000313" key="4">
    <source>
        <dbReference type="Proteomes" id="UP000007259"/>
    </source>
</evidence>
<dbReference type="OMA" id="EHRRAYV"/>
<feature type="region of interest" description="Disordered" evidence="2">
    <location>
        <begin position="88"/>
        <end position="290"/>
    </location>
</feature>
<evidence type="ECO:0000256" key="2">
    <source>
        <dbReference type="SAM" id="MobiDB-lite"/>
    </source>
</evidence>
<dbReference type="RefSeq" id="XP_003874683.1">
    <property type="nucleotide sequence ID" value="XM_003874634.1"/>
</dbReference>
<feature type="compositionally biased region" description="Low complexity" evidence="2">
    <location>
        <begin position="152"/>
        <end position="170"/>
    </location>
</feature>
<feature type="coiled-coil region" evidence="1">
    <location>
        <begin position="643"/>
        <end position="678"/>
    </location>
</feature>
<organism evidence="3 4">
    <name type="scientific">Leishmania mexicana (strain MHOM/GT/2001/U1103)</name>
    <dbReference type="NCBI Taxonomy" id="929439"/>
    <lineage>
        <taxon>Eukaryota</taxon>
        <taxon>Discoba</taxon>
        <taxon>Euglenozoa</taxon>
        <taxon>Kinetoplastea</taxon>
        <taxon>Metakinetoplastina</taxon>
        <taxon>Trypanosomatida</taxon>
        <taxon>Trypanosomatidae</taxon>
        <taxon>Leishmaniinae</taxon>
        <taxon>Leishmania</taxon>
    </lineage>
</organism>
<proteinExistence type="predicted"/>
<dbReference type="KEGG" id="lmi:LMXM_36_3300"/>
<dbReference type="AlphaFoldDB" id="E9ATA9"/>
<keyword evidence="4" id="KW-1185">Reference proteome</keyword>
<protein>
    <submittedName>
        <fullName evidence="3">Uncharacterized protein</fullName>
    </submittedName>
</protein>
<feature type="coiled-coil region" evidence="1">
    <location>
        <begin position="385"/>
        <end position="412"/>
    </location>
</feature>
<dbReference type="PANTHER" id="PTHR38019:SF1">
    <property type="entry name" value="N-ACETYLTRANSFERASE DOMAIN-CONTAINING PROTEIN"/>
    <property type="match status" value="1"/>
</dbReference>
<keyword evidence="1" id="KW-0175">Coiled coil</keyword>